<comment type="similarity">
    <text evidence="3">Belongs to the OpgD/OpgG family.</text>
</comment>
<dbReference type="InterPro" id="IPR007444">
    <property type="entry name" value="Glucan_biosyn_MdoG_C"/>
</dbReference>
<dbReference type="RefSeq" id="WP_086487744.1">
    <property type="nucleotide sequence ID" value="NZ_MSLT01000012.1"/>
</dbReference>
<evidence type="ECO:0000256" key="3">
    <source>
        <dbReference type="ARBA" id="ARBA00009284"/>
    </source>
</evidence>
<dbReference type="GO" id="GO:0030246">
    <property type="term" value="F:carbohydrate binding"/>
    <property type="evidence" value="ECO:0007669"/>
    <property type="project" value="InterPro"/>
</dbReference>
<comment type="subcellular location">
    <subcellularLocation>
        <location evidence="1">Periplasm</location>
    </subcellularLocation>
</comment>
<dbReference type="PANTHER" id="PTHR30504">
    <property type="entry name" value="GLUCANS BIOSYNTHESIS PROTEIN"/>
    <property type="match status" value="1"/>
</dbReference>
<evidence type="ECO:0000256" key="4">
    <source>
        <dbReference type="ARBA" id="ARBA00015376"/>
    </source>
</evidence>
<dbReference type="InterPro" id="IPR014438">
    <property type="entry name" value="Glucan_biosyn_MdoG/MdoD"/>
</dbReference>
<dbReference type="UniPathway" id="UPA00637"/>
<proteinExistence type="inferred from homology"/>
<feature type="domain" description="Glucan biosynthesis periplasmic MdoG C-terminal" evidence="7">
    <location>
        <begin position="39"/>
        <end position="514"/>
    </location>
</feature>
<dbReference type="InterPro" id="IPR014756">
    <property type="entry name" value="Ig_E-set"/>
</dbReference>
<evidence type="ECO:0000256" key="2">
    <source>
        <dbReference type="ARBA" id="ARBA00005001"/>
    </source>
</evidence>
<dbReference type="Gene3D" id="2.70.98.10">
    <property type="match status" value="1"/>
</dbReference>
<dbReference type="SUPFAM" id="SSF81296">
    <property type="entry name" value="E set domains"/>
    <property type="match status" value="1"/>
</dbReference>
<dbReference type="InterPro" id="IPR011013">
    <property type="entry name" value="Gal_mutarotase_sf_dom"/>
</dbReference>
<dbReference type="PANTHER" id="PTHR30504:SF4">
    <property type="entry name" value="GLUCANS BIOSYNTHESIS PROTEIN G"/>
    <property type="match status" value="1"/>
</dbReference>
<dbReference type="GO" id="GO:0030288">
    <property type="term" value="C:outer membrane-bounded periplasmic space"/>
    <property type="evidence" value="ECO:0007669"/>
    <property type="project" value="TreeGrafter"/>
</dbReference>
<dbReference type="EMBL" id="MSLT01000012">
    <property type="protein sequence ID" value="OUD13959.1"/>
    <property type="molecule type" value="Genomic_DNA"/>
</dbReference>
<dbReference type="Pfam" id="PF04349">
    <property type="entry name" value="MdoG"/>
    <property type="match status" value="1"/>
</dbReference>
<keyword evidence="5" id="KW-0732">Signal</keyword>
<evidence type="ECO:0000256" key="6">
    <source>
        <dbReference type="ARBA" id="ARBA00022764"/>
    </source>
</evidence>
<dbReference type="InterPro" id="IPR014718">
    <property type="entry name" value="GH-type_carb-bd"/>
</dbReference>
<sequence length="518" mass="59733">MKLFILSIVLLGVFGGVADPIHARAVEAQTEEVAAPPRFDFPDVHRRAQELARESYSDQFTPLPEAFKNLDYDRYRHIRFIHEKALWYGENLPFLMRFFHRGFLFERPVNIHVIDEGEIIPVPYRAELFDYGDNQMPEQLSDDLGFAGFQLLYPLSSEKHYLEFAVFLGASYFRAVGRGQWYGLSVRGLAIDTGLPRGEEFPFFREFWVKKPKAEDTELTLYALLDSPSVTGAYRFILKPGLSTDIEVKASLFFRNKVQKLGIAPLTSMFFHGENTERYMDDFRPEVHDSDGLLMVSGQGEWLWRPLSNPHNLQIHSFLDENPKGFGLFQRDRDFNNYQDLEAFYHLRPSVWVEPLNDWGAGRVELVEIPTDAERHDNIVAYWVPKNSLEINKEYNFSYRLRFITDDSEIHPGGRAIATRTGGGGTDKLDTSKRKFVLEFTGKKLNTLPVDTPIQGIVSASSGQLSSIVVQKNNVTEGWRLFFELEPENNKPVELRAFLKSGYDILTETWSYQWQPNK</sequence>
<dbReference type="GO" id="GO:0051274">
    <property type="term" value="P:beta-glucan biosynthetic process"/>
    <property type="evidence" value="ECO:0007669"/>
    <property type="project" value="TreeGrafter"/>
</dbReference>
<comment type="pathway">
    <text evidence="2">Glycan metabolism; osmoregulated periplasmic glucan (OPG) biosynthesis.</text>
</comment>
<reference evidence="8 9" key="1">
    <citation type="submission" date="2016-12" db="EMBL/GenBank/DDBJ databases">
        <title>Thioflexothrix psekupsii D3 genome sequencing and assembly.</title>
        <authorList>
            <person name="Fomenkov A."/>
            <person name="Vincze T."/>
            <person name="Grabovich M."/>
            <person name="Anton B.P."/>
            <person name="Dubinina G."/>
            <person name="Orlova M."/>
            <person name="Belousova E."/>
            <person name="Roberts R.J."/>
        </authorList>
    </citation>
    <scope>NUCLEOTIDE SEQUENCE [LARGE SCALE GENOMIC DNA]</scope>
    <source>
        <strain evidence="8">D3</strain>
    </source>
</reference>
<dbReference type="SUPFAM" id="SSF74650">
    <property type="entry name" value="Galactose mutarotase-like"/>
    <property type="match status" value="1"/>
</dbReference>
<gene>
    <name evidence="8" type="ORF">TPSD3_06340</name>
</gene>
<dbReference type="Gene3D" id="2.60.40.10">
    <property type="entry name" value="Immunoglobulins"/>
    <property type="match status" value="1"/>
</dbReference>
<dbReference type="InterPro" id="IPR013783">
    <property type="entry name" value="Ig-like_fold"/>
</dbReference>
<dbReference type="FunFam" id="2.70.98.10:FF:000001">
    <property type="entry name" value="Glucans biosynthesis protein G"/>
    <property type="match status" value="1"/>
</dbReference>
<dbReference type="PIRSF" id="PIRSF006281">
    <property type="entry name" value="MdoG"/>
    <property type="match status" value="1"/>
</dbReference>
<dbReference type="OrthoDB" id="335750at2"/>
<dbReference type="AlphaFoldDB" id="A0A251X7B2"/>
<evidence type="ECO:0000256" key="1">
    <source>
        <dbReference type="ARBA" id="ARBA00004418"/>
    </source>
</evidence>
<dbReference type="GO" id="GO:0003824">
    <property type="term" value="F:catalytic activity"/>
    <property type="evidence" value="ECO:0007669"/>
    <property type="project" value="InterPro"/>
</dbReference>
<name>A0A251X7B2_9GAMM</name>
<evidence type="ECO:0000259" key="7">
    <source>
        <dbReference type="Pfam" id="PF04349"/>
    </source>
</evidence>
<accession>A0A251X7B2</accession>
<evidence type="ECO:0000313" key="9">
    <source>
        <dbReference type="Proteomes" id="UP000194798"/>
    </source>
</evidence>
<evidence type="ECO:0000256" key="5">
    <source>
        <dbReference type="ARBA" id="ARBA00022729"/>
    </source>
</evidence>
<keyword evidence="6" id="KW-0574">Periplasm</keyword>
<dbReference type="Proteomes" id="UP000194798">
    <property type="component" value="Unassembled WGS sequence"/>
</dbReference>
<protein>
    <recommendedName>
        <fullName evidence="4">Glucans biosynthesis protein G</fullName>
    </recommendedName>
</protein>
<keyword evidence="9" id="KW-1185">Reference proteome</keyword>
<evidence type="ECO:0000313" key="8">
    <source>
        <dbReference type="EMBL" id="OUD13959.1"/>
    </source>
</evidence>
<organism evidence="8 9">
    <name type="scientific">Thioflexithrix psekupsensis</name>
    <dbReference type="NCBI Taxonomy" id="1570016"/>
    <lineage>
        <taxon>Bacteria</taxon>
        <taxon>Pseudomonadati</taxon>
        <taxon>Pseudomonadota</taxon>
        <taxon>Gammaproteobacteria</taxon>
        <taxon>Thiotrichales</taxon>
        <taxon>Thioflexithrix</taxon>
    </lineage>
</organism>
<comment type="caution">
    <text evidence="8">The sequence shown here is derived from an EMBL/GenBank/DDBJ whole genome shotgun (WGS) entry which is preliminary data.</text>
</comment>